<dbReference type="Pfam" id="PF00823">
    <property type="entry name" value="PPE"/>
    <property type="match status" value="1"/>
</dbReference>
<evidence type="ECO:0000313" key="4">
    <source>
        <dbReference type="EMBL" id="AWV48075.1"/>
    </source>
</evidence>
<evidence type="ECO:0000313" key="5">
    <source>
        <dbReference type="Proteomes" id="UP000249682"/>
    </source>
</evidence>
<evidence type="ECO:0000256" key="1">
    <source>
        <dbReference type="ARBA" id="ARBA00010652"/>
    </source>
</evidence>
<reference evidence="4 5" key="1">
    <citation type="submission" date="2018-05" db="EMBL/GenBank/DDBJ databases">
        <title>Evolution of small genomes with special reference to Mycobacterium leprae.</title>
        <authorList>
            <person name="Mohanty P.S."/>
            <person name="Bansal A.K."/>
            <person name="Gupta U.D."/>
            <person name="Naaz F."/>
            <person name="Dwivedi V.D."/>
            <person name="Singh H."/>
            <person name="Gupta G."/>
            <person name="Sharma S."/>
            <person name="Arora M."/>
        </authorList>
    </citation>
    <scope>NUCLEOTIDE SEQUENCE [LARGE SCALE GENOMIC DNA]</scope>
    <source>
        <strain evidence="4 5">MRHRU-235-G</strain>
    </source>
</reference>
<dbReference type="AlphaFoldDB" id="A0AAD0KSC1"/>
<feature type="domain" description="PPE" evidence="3">
    <location>
        <begin position="10"/>
        <end position="85"/>
    </location>
</feature>
<proteinExistence type="inferred from homology"/>
<evidence type="ECO:0000259" key="3">
    <source>
        <dbReference type="Pfam" id="PF00823"/>
    </source>
</evidence>
<organism evidence="4 5">
    <name type="scientific">Mycobacterium leprae</name>
    <dbReference type="NCBI Taxonomy" id="1769"/>
    <lineage>
        <taxon>Bacteria</taxon>
        <taxon>Bacillati</taxon>
        <taxon>Actinomycetota</taxon>
        <taxon>Actinomycetes</taxon>
        <taxon>Mycobacteriales</taxon>
        <taxon>Mycobacteriaceae</taxon>
        <taxon>Mycobacterium</taxon>
    </lineage>
</organism>
<dbReference type="RefSeq" id="WP_081439346.1">
    <property type="nucleotide sequence ID" value="NZ_CP029543.1"/>
</dbReference>
<gene>
    <name evidence="4" type="ORF">DIJ64_08420</name>
</gene>
<feature type="chain" id="PRO_5042151981" evidence="2">
    <location>
        <begin position="28"/>
        <end position="86"/>
    </location>
</feature>
<dbReference type="InterPro" id="IPR000030">
    <property type="entry name" value="PPE_dom"/>
</dbReference>
<name>A0AAD0KSC1_MYCLR</name>
<evidence type="ECO:0000256" key="2">
    <source>
        <dbReference type="SAM" id="SignalP"/>
    </source>
</evidence>
<accession>A0AAD0KSC1</accession>
<comment type="similarity">
    <text evidence="1">Belongs to the mycobacterial PPE family.</text>
</comment>
<dbReference type="SUPFAM" id="SSF140459">
    <property type="entry name" value="PE/PPE dimer-like"/>
    <property type="match status" value="1"/>
</dbReference>
<feature type="signal peptide" evidence="2">
    <location>
        <begin position="1"/>
        <end position="27"/>
    </location>
</feature>
<dbReference type="InterPro" id="IPR038332">
    <property type="entry name" value="PPE_sf"/>
</dbReference>
<keyword evidence="2" id="KW-0732">Signal</keyword>
<dbReference type="EMBL" id="CP029543">
    <property type="protein sequence ID" value="AWV48075.1"/>
    <property type="molecule type" value="Genomic_DNA"/>
</dbReference>
<dbReference type="Proteomes" id="UP000249682">
    <property type="component" value="Chromosome"/>
</dbReference>
<protein>
    <submittedName>
        <fullName evidence="4">PPE domain-containing protein</fullName>
    </submittedName>
</protein>
<sequence>MRSVGVRWLSMAVAAALYAVWLSTAAAQVELDRCARDGGHRGVWMIAFSKTMPRRSSWQTAIGLMSLVVNNALGQNTPVIAAVEGD</sequence>